<comment type="caution">
    <text evidence="1">The sequence shown here is derived from an EMBL/GenBank/DDBJ whole genome shotgun (WGS) entry which is preliminary data.</text>
</comment>
<dbReference type="Proteomes" id="UP000054307">
    <property type="component" value="Unassembled WGS sequence"/>
</dbReference>
<dbReference type="EMBL" id="LGEX01000016">
    <property type="protein sequence ID" value="KUK06966.1"/>
    <property type="molecule type" value="Genomic_DNA"/>
</dbReference>
<reference evidence="3 4" key="2">
    <citation type="journal article" date="2015" name="MBio">
        <title>Genome-Resolved Metagenomic Analysis Reveals Roles for Candidate Phyla and Other Microbial Community Members in Biogeochemical Transformations in Oil Reservoirs.</title>
        <authorList>
            <person name="Hu P."/>
            <person name="Tom L."/>
            <person name="Singh A."/>
            <person name="Thomas B.C."/>
            <person name="Baker B.J."/>
            <person name="Piceno Y.M."/>
            <person name="Andersen G.L."/>
            <person name="Banfield J.F."/>
        </authorList>
    </citation>
    <scope>NUCLEOTIDE SEQUENCE [LARGE SCALE GENOMIC DNA]</scope>
</reference>
<reference evidence="1" key="1">
    <citation type="journal article" date="2015" name="MBio">
        <title>Genome-resolved metagenomic analysis reveals roles for candidate phyla and other microbial community members in biogeochemical transformations in oil reservoirs.</title>
        <authorList>
            <person name="Hu P."/>
            <person name="Tom L."/>
            <person name="Singh A."/>
            <person name="Thomas B.C."/>
            <person name="Baker B.J."/>
            <person name="Piceno Y.M."/>
            <person name="Andersen G.L."/>
            <person name="Banfield J.F."/>
        </authorList>
    </citation>
    <scope>NUCLEOTIDE SEQUENCE [LARGE SCALE GENOMIC DNA]</scope>
    <source>
        <strain evidence="2">49_2300</strain>
        <strain evidence="1">49_95</strain>
    </source>
</reference>
<dbReference type="Proteomes" id="UP000054015">
    <property type="component" value="Unassembled WGS sequence"/>
</dbReference>
<protein>
    <recommendedName>
        <fullName evidence="5">Restriction endonuclease type IV Mrr domain-containing protein</fullName>
    </recommendedName>
</protein>
<evidence type="ECO:0000313" key="1">
    <source>
        <dbReference type="EMBL" id="KUJ94713.1"/>
    </source>
</evidence>
<dbReference type="EMBL" id="LGEQ01000001">
    <property type="protein sequence ID" value="KUJ94713.1"/>
    <property type="molecule type" value="Genomic_DNA"/>
</dbReference>
<organism evidence="1 4">
    <name type="scientific">Archaeoglobus fulgidus</name>
    <dbReference type="NCBI Taxonomy" id="2234"/>
    <lineage>
        <taxon>Archaea</taxon>
        <taxon>Methanobacteriati</taxon>
        <taxon>Methanobacteriota</taxon>
        <taxon>Archaeoglobi</taxon>
        <taxon>Archaeoglobales</taxon>
        <taxon>Archaeoglobaceae</taxon>
        <taxon>Archaeoglobus</taxon>
    </lineage>
</organism>
<accession>A0A101DFP1</accession>
<evidence type="ECO:0008006" key="5">
    <source>
        <dbReference type="Google" id="ProtNLM"/>
    </source>
</evidence>
<gene>
    <name evidence="1" type="ORF">XD40_0034</name>
    <name evidence="2" type="ORF">XD48_0828</name>
</gene>
<evidence type="ECO:0000313" key="4">
    <source>
        <dbReference type="Proteomes" id="UP000054307"/>
    </source>
</evidence>
<dbReference type="AlphaFoldDB" id="A0A101DFP1"/>
<dbReference type="SUPFAM" id="SSF52980">
    <property type="entry name" value="Restriction endonuclease-like"/>
    <property type="match status" value="1"/>
</dbReference>
<dbReference type="PATRIC" id="fig|2234.6.peg.1484"/>
<evidence type="ECO:0000313" key="2">
    <source>
        <dbReference type="EMBL" id="KUK06966.1"/>
    </source>
</evidence>
<dbReference type="InterPro" id="IPR011335">
    <property type="entry name" value="Restrct_endonuc-II-like"/>
</dbReference>
<proteinExistence type="predicted"/>
<evidence type="ECO:0000313" key="3">
    <source>
        <dbReference type="Proteomes" id="UP000054015"/>
    </source>
</evidence>
<sequence length="129" mass="15285">MRWQEFEGEVRRICEAHDFSTKFRFVFKDEEGRAEIDVVAERYGIVLCFDAKLYSASRYRASQLRREAEKHRRRCERFSALIGKRAIPVVVSLIDDSLRFHSGCIIVPYHSLNEFLTNLHFYLAEFGFL</sequence>
<name>A0A101DFP1_ARCFL</name>